<dbReference type="Pfam" id="PF04851">
    <property type="entry name" value="ResIII"/>
    <property type="match status" value="1"/>
</dbReference>
<evidence type="ECO:0000259" key="1">
    <source>
        <dbReference type="SMART" id="SM00487"/>
    </source>
</evidence>
<dbReference type="AlphaFoldDB" id="A0A6P2CPF3"/>
<dbReference type="SUPFAM" id="SSF52540">
    <property type="entry name" value="P-loop containing nucleoside triphosphate hydrolases"/>
    <property type="match status" value="2"/>
</dbReference>
<dbReference type="InterPro" id="IPR006935">
    <property type="entry name" value="Helicase/UvrB_N"/>
</dbReference>
<proteinExistence type="predicted"/>
<keyword evidence="4" id="KW-1185">Reference proteome</keyword>
<gene>
    <name evidence="3" type="ORF">ESZ47_02285</name>
</gene>
<accession>A0A6P2CPF3</accession>
<dbReference type="InterPro" id="IPR014001">
    <property type="entry name" value="Helicase_ATP-bd"/>
</dbReference>
<dbReference type="Gene3D" id="3.40.50.300">
    <property type="entry name" value="P-loop containing nucleotide triphosphate hydrolases"/>
    <property type="match status" value="2"/>
</dbReference>
<dbReference type="EMBL" id="SDGY01000001">
    <property type="protein sequence ID" value="TYC46992.1"/>
    <property type="molecule type" value="Genomic_DNA"/>
</dbReference>
<dbReference type="Proteomes" id="UP000442244">
    <property type="component" value="Unassembled WGS sequence"/>
</dbReference>
<dbReference type="InterPro" id="IPR029063">
    <property type="entry name" value="SAM-dependent_MTases_sf"/>
</dbReference>
<comment type="caution">
    <text evidence="3">The sequence shown here is derived from an EMBL/GenBank/DDBJ whole genome shotgun (WGS) entry which is preliminary data.</text>
</comment>
<evidence type="ECO:0000313" key="3">
    <source>
        <dbReference type="EMBL" id="TYC46992.1"/>
    </source>
</evidence>
<feature type="domain" description="Helicase ATP-binding" evidence="1">
    <location>
        <begin position="128"/>
        <end position="335"/>
    </location>
</feature>
<protein>
    <submittedName>
        <fullName evidence="3">Helicase</fullName>
    </submittedName>
</protein>
<dbReference type="InterPro" id="IPR027417">
    <property type="entry name" value="P-loop_NTPase"/>
</dbReference>
<keyword evidence="3" id="KW-0378">Hydrolase</keyword>
<dbReference type="RefSeq" id="WP_148604381.1">
    <property type="nucleotide sequence ID" value="NZ_BSUV01000001.1"/>
</dbReference>
<name>A0A6P2CPF3_9LACO</name>
<dbReference type="SMART" id="SM00974">
    <property type="entry name" value="T5orf172"/>
    <property type="match status" value="1"/>
</dbReference>
<dbReference type="OrthoDB" id="9813673at2"/>
<sequence length="1088" mass="124520">MSDNTQIKTTKTIYPQIYAYTLPTMPEDAGWIKIGYTERRNVDDRILEQTKTAAVNLPYDKLWSEPAKFNSVDKWFTDKQLHAYLRKFKDVEQRPKSEWFYYNGTPEKAHADFDDFRNNEYSQAKEQLDYTLRTEQEEAVTMTLSYAQTHEGGEFLWNAKPRFGKTLTTYDLARKLDAVNVLVVTNRPAIANSWFDDFQKFIAWQTDYLFVSTSDSLKDRPVLTRDDFLDAVNENENVRQIAFISLQDLKGAVSFGGGYDKLKWVKDLNWDLLVVDESHEGRDTFKTDIAFDQIKRKFTLNLSGTPFKALAADKFSDEQIYNWTYADEQEAKQDWPVDAEENNPYEKLPRLSMFSYQMSQMITDEVNKGAEIDGENIDYAFDLNEFFETNDAGKFVHEADIKKCLNSLTHNEKYPFSTPELRNELKHTFWLLNRVASAKALEKLLKNDPVFENYEIILAAGDGKSSDDDQTVNQKSLDRVRDAIKNHDKTITLSVGQLTTGVTVPEWTAVLMLSNMKSPSLYMQAAFRAQNPWDYEVDGQMHQKETAYVFDFAPERTLTVYDDFANNLSPKTANGGGTSEDRKDNIRTLLNFFPVIAEDNEGKMVELDVNQVLTIPKTVKAQEVVRRGFMSNLLFQNISGIFASAGAREILEQLNPVDQGKTTPRKTEEPIDTKNVQVDDNGDATVEQQKVVETTNAHFGPKVYGTMEEVANTADDPEDAKLSAKIANEFKLSTQSILENLAKENGLTKKAGEQVAQQTANVIAREVEKVQTQAEIKKKEADVEYKKVVAVAESHNDTEKLAEAKATYEAKKQEIDKDFKKDVATTVETKTQELAQQSTETILKKAEDKKKNTVEDDVRARLRGFARTIPSFLMAYGEPSTTLSSFDTTIKDAVFKEVTGITLDQFRALRDTYNFFDQVVFDESVQEFLRKRQELANYFDESQEEDIFDYIPPQQTNQIFTPKNVVKMMIDKLQAESPEDFTDPNKTFVDLYMKSGLYITEIVKRLYVGLKDKIPDDEQRLEHILEHQVYGFAPSEIIYNIARNFIFGFDEKAKNINDSHIVFLDTTPFARGEGDFEAKCDELFGGKN</sequence>
<organism evidence="3 4">
    <name type="scientific">Leuconostoc litchii</name>
    <dbReference type="NCBI Taxonomy" id="1981069"/>
    <lineage>
        <taxon>Bacteria</taxon>
        <taxon>Bacillati</taxon>
        <taxon>Bacillota</taxon>
        <taxon>Bacilli</taxon>
        <taxon>Lactobacillales</taxon>
        <taxon>Lactobacillaceae</taxon>
        <taxon>Leuconostoc</taxon>
    </lineage>
</organism>
<keyword evidence="3" id="KW-0347">Helicase</keyword>
<keyword evidence="3" id="KW-0547">Nucleotide-binding</keyword>
<feature type="domain" description="Bacteriophage T5 Orf172 DNA-binding" evidence="2">
    <location>
        <begin position="26"/>
        <end position="113"/>
    </location>
</feature>
<dbReference type="Gene3D" id="3.40.50.150">
    <property type="entry name" value="Vaccinia Virus protein VP39"/>
    <property type="match status" value="1"/>
</dbReference>
<evidence type="ECO:0000259" key="2">
    <source>
        <dbReference type="SMART" id="SM00974"/>
    </source>
</evidence>
<dbReference type="SUPFAM" id="SSF53335">
    <property type="entry name" value="S-adenosyl-L-methionine-dependent methyltransferases"/>
    <property type="match status" value="1"/>
</dbReference>
<dbReference type="InterPro" id="IPR018306">
    <property type="entry name" value="Phage_T5_Orf172_DNA-bd"/>
</dbReference>
<dbReference type="GO" id="GO:0016787">
    <property type="term" value="F:hydrolase activity"/>
    <property type="evidence" value="ECO:0007669"/>
    <property type="project" value="InterPro"/>
</dbReference>
<reference evidence="3 4" key="1">
    <citation type="submission" date="2019-01" db="EMBL/GenBank/DDBJ databases">
        <title>Leuconostoc litchii sp. nov., a novel lactic acid bacterium isolated from lychee.</title>
        <authorList>
            <person name="Wang L.-T."/>
        </authorList>
    </citation>
    <scope>NUCLEOTIDE SEQUENCE [LARGE SCALE GENOMIC DNA]</scope>
    <source>
        <strain evidence="3 4">MB7</strain>
    </source>
</reference>
<dbReference type="GO" id="GO:0005524">
    <property type="term" value="F:ATP binding"/>
    <property type="evidence" value="ECO:0007669"/>
    <property type="project" value="InterPro"/>
</dbReference>
<dbReference type="SMART" id="SM00487">
    <property type="entry name" value="DEXDc"/>
    <property type="match status" value="1"/>
</dbReference>
<dbReference type="GO" id="GO:0004386">
    <property type="term" value="F:helicase activity"/>
    <property type="evidence" value="ECO:0007669"/>
    <property type="project" value="UniProtKB-KW"/>
</dbReference>
<evidence type="ECO:0000313" key="4">
    <source>
        <dbReference type="Proteomes" id="UP000442244"/>
    </source>
</evidence>
<keyword evidence="3" id="KW-0067">ATP-binding</keyword>
<dbReference type="GO" id="GO:0003677">
    <property type="term" value="F:DNA binding"/>
    <property type="evidence" value="ECO:0007669"/>
    <property type="project" value="InterPro"/>
</dbReference>
<dbReference type="Pfam" id="PF10544">
    <property type="entry name" value="T5orf172"/>
    <property type="match status" value="1"/>
</dbReference>